<dbReference type="AlphaFoldDB" id="A0A226QQL4"/>
<evidence type="ECO:0000313" key="2">
    <source>
        <dbReference type="Proteomes" id="UP000198394"/>
    </source>
</evidence>
<protein>
    <submittedName>
        <fullName evidence="1">Uncharacterized protein</fullName>
    </submittedName>
</protein>
<gene>
    <name evidence="1" type="ORF">B9L23_07820</name>
</gene>
<sequence>MATPNYMKRITFLDGQVLHDFHLNIMQKNIAEAIKLKTTMERYDMLLLVSPYNYYFAEPFIDTSNRDPSSTAQLNPLTFTINADSWVTPVLELPVVTDEIYLLANFEDYPSQNSFVNFYYRTSTANNWVKVAVDTPIYLPVPSKFIQVKVECTYSGTVRPTVYDFAIMAK</sequence>
<dbReference type="RefSeq" id="WP_089097215.1">
    <property type="nucleotide sequence ID" value="NZ_NDYL01000001.1"/>
</dbReference>
<evidence type="ECO:0000313" key="1">
    <source>
        <dbReference type="EMBL" id="OXB94761.1"/>
    </source>
</evidence>
<keyword evidence="2" id="KW-1185">Reference proteome</keyword>
<comment type="caution">
    <text evidence="1">The sequence shown here is derived from an EMBL/GenBank/DDBJ whole genome shotgun (WGS) entry which is preliminary data.</text>
</comment>
<organism evidence="1 2">
    <name type="scientific">Parageobacillus galactosidasius</name>
    <dbReference type="NCBI Taxonomy" id="883812"/>
    <lineage>
        <taxon>Bacteria</taxon>
        <taxon>Bacillati</taxon>
        <taxon>Bacillota</taxon>
        <taxon>Bacilli</taxon>
        <taxon>Bacillales</taxon>
        <taxon>Anoxybacillaceae</taxon>
        <taxon>Parageobacillus</taxon>
    </lineage>
</organism>
<dbReference type="EMBL" id="NDYL01000001">
    <property type="protein sequence ID" value="OXB94761.1"/>
    <property type="molecule type" value="Genomic_DNA"/>
</dbReference>
<accession>A0A226QQL4</accession>
<proteinExistence type="predicted"/>
<dbReference type="Proteomes" id="UP000198394">
    <property type="component" value="Unassembled WGS sequence"/>
</dbReference>
<name>A0A226QQL4_9BACL</name>
<reference evidence="1 2" key="1">
    <citation type="submission" date="2017-04" db="EMBL/GenBank/DDBJ databases">
        <title>The genome sequence of Parageobacillus galactosidasius DSM 18751.</title>
        <authorList>
            <person name="Ramaloko W.T."/>
            <person name="Koen N."/>
            <person name="Polliack S."/>
            <person name="Aliyu H."/>
            <person name="Lebre P."/>
            <person name="Mohr T."/>
            <person name="Oswald F."/>
            <person name="Zwick M."/>
            <person name="Neumann A."/>
            <person name="Syldatk C."/>
            <person name="Cowan D."/>
            <person name="De Maayer P."/>
        </authorList>
    </citation>
    <scope>NUCLEOTIDE SEQUENCE [LARGE SCALE GENOMIC DNA]</scope>
    <source>
        <strain evidence="1 2">DSM 18751</strain>
    </source>
</reference>